<name>A0A381SLE0_9ZZZZ</name>
<evidence type="ECO:0000313" key="1">
    <source>
        <dbReference type="EMBL" id="SVA04806.1"/>
    </source>
</evidence>
<proteinExistence type="predicted"/>
<gene>
    <name evidence="1" type="ORF">METZ01_LOCUS57660</name>
</gene>
<organism evidence="1">
    <name type="scientific">marine metagenome</name>
    <dbReference type="NCBI Taxonomy" id="408172"/>
    <lineage>
        <taxon>unclassified sequences</taxon>
        <taxon>metagenomes</taxon>
        <taxon>ecological metagenomes</taxon>
    </lineage>
</organism>
<dbReference type="EMBL" id="UINC01003266">
    <property type="protein sequence ID" value="SVA04806.1"/>
    <property type="molecule type" value="Genomic_DNA"/>
</dbReference>
<accession>A0A381SLE0</accession>
<sequence>MSSWILSFMLFENPASESFTDNP</sequence>
<reference evidence="1" key="1">
    <citation type="submission" date="2018-05" db="EMBL/GenBank/DDBJ databases">
        <authorList>
            <person name="Lanie J.A."/>
            <person name="Ng W.-L."/>
            <person name="Kazmierczak K.M."/>
            <person name="Andrzejewski T.M."/>
            <person name="Davidsen T.M."/>
            <person name="Wayne K.J."/>
            <person name="Tettelin H."/>
            <person name="Glass J.I."/>
            <person name="Rusch D."/>
            <person name="Podicherti R."/>
            <person name="Tsui H.-C.T."/>
            <person name="Winkler M.E."/>
        </authorList>
    </citation>
    <scope>NUCLEOTIDE SEQUENCE</scope>
</reference>
<dbReference type="AlphaFoldDB" id="A0A381SLE0"/>
<protein>
    <submittedName>
        <fullName evidence="1">Uncharacterized protein</fullName>
    </submittedName>
</protein>